<evidence type="ECO:0000256" key="3">
    <source>
        <dbReference type="SAM" id="MobiDB-lite"/>
    </source>
</evidence>
<evidence type="ECO:0000256" key="2">
    <source>
        <dbReference type="SAM" id="Coils"/>
    </source>
</evidence>
<dbReference type="Gene3D" id="1.20.120.560">
    <property type="entry name" value="alix/aip1 in complex with the ypdl late domain"/>
    <property type="match status" value="1"/>
</dbReference>
<dbReference type="AlphaFoldDB" id="A0A9W7ZR48"/>
<feature type="region of interest" description="Disordered" evidence="3">
    <location>
        <begin position="758"/>
        <end position="803"/>
    </location>
</feature>
<feature type="domain" description="BRO1" evidence="4">
    <location>
        <begin position="25"/>
        <end position="434"/>
    </location>
</feature>
<dbReference type="Pfam" id="PF13949">
    <property type="entry name" value="ALIX_LYPXL_bnd"/>
    <property type="match status" value="1"/>
</dbReference>
<dbReference type="InterPro" id="IPR038499">
    <property type="entry name" value="BRO1_sf"/>
</dbReference>
<reference evidence="5" key="1">
    <citation type="submission" date="2022-07" db="EMBL/GenBank/DDBJ databases">
        <title>Phylogenomic reconstructions and comparative analyses of Kickxellomycotina fungi.</title>
        <authorList>
            <person name="Reynolds N.K."/>
            <person name="Stajich J.E."/>
            <person name="Barry K."/>
            <person name="Grigoriev I.V."/>
            <person name="Crous P."/>
            <person name="Smith M.E."/>
        </authorList>
    </citation>
    <scope>NUCLEOTIDE SEQUENCE</scope>
    <source>
        <strain evidence="5">NBRC 100468</strain>
    </source>
</reference>
<feature type="compositionally biased region" description="Polar residues" evidence="3">
    <location>
        <begin position="760"/>
        <end position="775"/>
    </location>
</feature>
<dbReference type="Gene3D" id="1.25.40.280">
    <property type="entry name" value="alix/aip1 like domains"/>
    <property type="match status" value="1"/>
</dbReference>
<protein>
    <submittedName>
        <fullName evidence="5">PH-response regulator protein palA/rim20</fullName>
    </submittedName>
</protein>
<organism evidence="5 6">
    <name type="scientific">Mycoemilia scoparia</name>
    <dbReference type="NCBI Taxonomy" id="417184"/>
    <lineage>
        <taxon>Eukaryota</taxon>
        <taxon>Fungi</taxon>
        <taxon>Fungi incertae sedis</taxon>
        <taxon>Zoopagomycota</taxon>
        <taxon>Kickxellomycotina</taxon>
        <taxon>Kickxellomycetes</taxon>
        <taxon>Kickxellales</taxon>
        <taxon>Kickxellaceae</taxon>
        <taxon>Mycoemilia</taxon>
    </lineage>
</organism>
<dbReference type="SMART" id="SM01041">
    <property type="entry name" value="BRO1"/>
    <property type="match status" value="1"/>
</dbReference>
<dbReference type="Proteomes" id="UP001150538">
    <property type="component" value="Unassembled WGS sequence"/>
</dbReference>
<dbReference type="InterPro" id="IPR004328">
    <property type="entry name" value="BRO1_dom"/>
</dbReference>
<dbReference type="Pfam" id="PF03097">
    <property type="entry name" value="BRO1"/>
    <property type="match status" value="1"/>
</dbReference>
<keyword evidence="6" id="KW-1185">Reference proteome</keyword>
<dbReference type="Gene3D" id="1.20.140.50">
    <property type="entry name" value="alix/aip1 like domains"/>
    <property type="match status" value="1"/>
</dbReference>
<name>A0A9W7ZR48_9FUNG</name>
<evidence type="ECO:0000313" key="6">
    <source>
        <dbReference type="Proteomes" id="UP001150538"/>
    </source>
</evidence>
<dbReference type="PANTHER" id="PTHR23030">
    <property type="entry name" value="PCD6 INTERACTING PROTEIN-RELATED"/>
    <property type="match status" value="1"/>
</dbReference>
<comment type="similarity">
    <text evidence="1">Belongs to the palA/RIM20 family.</text>
</comment>
<comment type="caution">
    <text evidence="5">The sequence shown here is derived from an EMBL/GenBank/DDBJ whole genome shotgun (WGS) entry which is preliminary data.</text>
</comment>
<proteinExistence type="inferred from homology"/>
<evidence type="ECO:0000259" key="4">
    <source>
        <dbReference type="PROSITE" id="PS51180"/>
    </source>
</evidence>
<feature type="coiled-coil region" evidence="2">
    <location>
        <begin position="527"/>
        <end position="554"/>
    </location>
</feature>
<dbReference type="PROSITE" id="PS51180">
    <property type="entry name" value="BRO1"/>
    <property type="match status" value="1"/>
</dbReference>
<dbReference type="PANTHER" id="PTHR23030:SF39">
    <property type="entry name" value="PROGRAMMED CELL DEATH 6-INTERACTING PROTEIN"/>
    <property type="match status" value="1"/>
</dbReference>
<accession>A0A9W7ZR48</accession>
<dbReference type="GO" id="GO:0005768">
    <property type="term" value="C:endosome"/>
    <property type="evidence" value="ECO:0007669"/>
    <property type="project" value="TreeGrafter"/>
</dbReference>
<evidence type="ECO:0000256" key="1">
    <source>
        <dbReference type="ARBA" id="ARBA00038154"/>
    </source>
</evidence>
<keyword evidence="2" id="KW-0175">Coiled coil</keyword>
<sequence length="803" mass="91170">MSFFGWGISSEDNTNDNANYNTYAPFIPLKKTERIRYTEALSQYIAQSYAEPPEAYRDDLRVLDEMREAATMTSDIGSTILQRNIKYYHQLTFMLTKFPADVDIEFTWYDAFDNKKFIKASDLHFERAAVLFNIGAIYSRIALREKRSDPESLVRATNNLQNSAGVFKYLNDKHTEEFRASPTPDLTSSYLTCLENIMVAHAQECAWRSAAIKGLKDSNVAKLARQVVVLLDNALDFLTNIDCPCSLPNHWISYVKAKKYFFEAEARYRKSLESLSNSQYGQEVANIQLAKQAIQEAFNVIEQDQAKSIKINPNLATDIKTSYNVIIETAQRAIADNDLIYLDPVPATSSLPAIVPAKMARPVLPDIIASLESYTGEGELSAPLFKALLPFVIHEAASVYEDRKEQLVVRDIITSLDELTANCENFLDSLNLPYSLEAIQRPAGTPPALLSGSEQIRSEGGISGLKRLVKTVDENKQSSLLLLQEAEAALDKELAEDDKLRRDYPNSEFVANRSPSRDLNVTFRSQIQHLRELISKAKESDKNLEQQLQAWEGLISVLSLPRDQLEEKIPSTTGSSINDPHHLLIIKRLHEYMDEVREMQRQRKANIKELRQFAASDDIGPSLNAEMAKISSQSSSSIVKFELYHFEDLFNNRLEEYQKWKQYLEDEKDAQKELLDCIMEANQAFISARKNNPQLEAREKALKNLEMAVQKYNHISTNLHEGVKFYDSLKGQLEKLKNNCIDFSLARNMEVVDLVESHNRASSTDVTKTPPGQNNDGKHQPSAPIARVWDPSMPLNYTPRRKP</sequence>
<dbReference type="InterPro" id="IPR025304">
    <property type="entry name" value="ALIX_V_dom"/>
</dbReference>
<gene>
    <name evidence="5" type="primary">RIM20</name>
    <name evidence="5" type="ORF">H4219_006003</name>
</gene>
<evidence type="ECO:0000313" key="5">
    <source>
        <dbReference type="EMBL" id="KAJ1911231.1"/>
    </source>
</evidence>
<dbReference type="EMBL" id="JANBPU010000472">
    <property type="protein sequence ID" value="KAJ1911231.1"/>
    <property type="molecule type" value="Genomic_DNA"/>
</dbReference>
<dbReference type="OrthoDB" id="64867at2759"/>